<dbReference type="EMBL" id="JABFAD010000003">
    <property type="protein sequence ID" value="MBA0793807.1"/>
    <property type="molecule type" value="Genomic_DNA"/>
</dbReference>
<sequence>MLENLRNVFGLEYQDVIWQSLFSIICQKLWKQKNLRIFQGIHSDAINIIQAAWWIPPLTGSIKLNVDGACNPSSGLASSAVVARDEHGRWF</sequence>
<gene>
    <name evidence="1" type="ORF">Gohar_018190</name>
</gene>
<keyword evidence="2" id="KW-1185">Reference proteome</keyword>
<dbReference type="OrthoDB" id="990159at2759"/>
<comment type="caution">
    <text evidence="1">The sequence shown here is derived from an EMBL/GenBank/DDBJ whole genome shotgun (WGS) entry which is preliminary data.</text>
</comment>
<protein>
    <recommendedName>
        <fullName evidence="3">RNase H type-1 domain-containing protein</fullName>
    </recommendedName>
</protein>
<reference evidence="1 2" key="1">
    <citation type="journal article" date="2019" name="Genome Biol. Evol.">
        <title>Insights into the evolution of the New World diploid cottons (Gossypium, subgenus Houzingenia) based on genome sequencing.</title>
        <authorList>
            <person name="Grover C.E."/>
            <person name="Arick M.A. 2nd"/>
            <person name="Thrash A."/>
            <person name="Conover J.L."/>
            <person name="Sanders W.S."/>
            <person name="Peterson D.G."/>
            <person name="Frelichowski J.E."/>
            <person name="Scheffler J.A."/>
            <person name="Scheffler B.E."/>
            <person name="Wendel J.F."/>
        </authorList>
    </citation>
    <scope>NUCLEOTIDE SEQUENCE [LARGE SCALE GENOMIC DNA]</scope>
    <source>
        <strain evidence="1">0</strain>
        <tissue evidence="1">Leaf</tissue>
    </source>
</reference>
<proteinExistence type="predicted"/>
<organism evidence="1 2">
    <name type="scientific">Gossypium harknessii</name>
    <dbReference type="NCBI Taxonomy" id="34285"/>
    <lineage>
        <taxon>Eukaryota</taxon>
        <taxon>Viridiplantae</taxon>
        <taxon>Streptophyta</taxon>
        <taxon>Embryophyta</taxon>
        <taxon>Tracheophyta</taxon>
        <taxon>Spermatophyta</taxon>
        <taxon>Magnoliopsida</taxon>
        <taxon>eudicotyledons</taxon>
        <taxon>Gunneridae</taxon>
        <taxon>Pentapetalae</taxon>
        <taxon>rosids</taxon>
        <taxon>malvids</taxon>
        <taxon>Malvales</taxon>
        <taxon>Malvaceae</taxon>
        <taxon>Malvoideae</taxon>
        <taxon>Gossypium</taxon>
    </lineage>
</organism>
<dbReference type="AlphaFoldDB" id="A0A7J9G892"/>
<accession>A0A7J9G892</accession>
<evidence type="ECO:0000313" key="1">
    <source>
        <dbReference type="EMBL" id="MBA0793807.1"/>
    </source>
</evidence>
<evidence type="ECO:0008006" key="3">
    <source>
        <dbReference type="Google" id="ProtNLM"/>
    </source>
</evidence>
<name>A0A7J9G892_9ROSI</name>
<dbReference type="Proteomes" id="UP000593560">
    <property type="component" value="Unassembled WGS sequence"/>
</dbReference>
<evidence type="ECO:0000313" key="2">
    <source>
        <dbReference type="Proteomes" id="UP000593560"/>
    </source>
</evidence>